<geneLocation type="plasmid" evidence="7">
    <name>p3unnamed</name>
</geneLocation>
<keyword evidence="6" id="KW-0614">Plasmid</keyword>
<evidence type="ECO:0000256" key="2">
    <source>
        <dbReference type="ARBA" id="ARBA00023125"/>
    </source>
</evidence>
<evidence type="ECO:0000313" key="7">
    <source>
        <dbReference type="EMBL" id="PNQ99566.1"/>
    </source>
</evidence>
<evidence type="ECO:0000313" key="6">
    <source>
        <dbReference type="EMBL" id="AIB14896.1"/>
    </source>
</evidence>
<dbReference type="InterPro" id="IPR012318">
    <property type="entry name" value="HTH_CRP"/>
</dbReference>
<dbReference type="EMBL" id="POWG01000005">
    <property type="protein sequence ID" value="PNQ99566.1"/>
    <property type="molecule type" value="Genomic_DNA"/>
</dbReference>
<evidence type="ECO:0000313" key="8">
    <source>
        <dbReference type="Proteomes" id="UP000027186"/>
    </source>
</evidence>
<dbReference type="Proteomes" id="UP000027186">
    <property type="component" value="Plasmid AbAZ39_p2"/>
</dbReference>
<evidence type="ECO:0000259" key="5">
    <source>
        <dbReference type="PROSITE" id="PS51063"/>
    </source>
</evidence>
<reference evidence="6 8" key="1">
    <citation type="journal article" date="2014" name="Genome Announc.">
        <title>Complete Genome Sequence of the Model Rhizosphere Strain Azospirillum brasilense Az39, Successfully Applied in Agriculture.</title>
        <authorList>
            <person name="Rivera D."/>
            <person name="Revale S."/>
            <person name="Molina R."/>
            <person name="Gualpa J."/>
            <person name="Puente M."/>
            <person name="Maroniche G."/>
            <person name="Paris G."/>
            <person name="Baker D."/>
            <person name="Clavijo B."/>
            <person name="McLay K."/>
            <person name="Spaepen S."/>
            <person name="Perticari A."/>
            <person name="Vazquez M."/>
            <person name="Wisniewski-Dye F."/>
            <person name="Watkins C."/>
            <person name="Martinez-Abarca F."/>
            <person name="Vanderleyden J."/>
            <person name="Cassan F."/>
        </authorList>
    </citation>
    <scope>NUCLEOTIDE SEQUENCE [LARGE SCALE GENOMIC DNA]</scope>
    <source>
        <strain evidence="6 8">Az39</strain>
        <plasmid evidence="6">AbAZ39_p2</plasmid>
    </source>
</reference>
<feature type="domain" description="HTH crp-type" evidence="5">
    <location>
        <begin position="164"/>
        <end position="234"/>
    </location>
</feature>
<dbReference type="InterPro" id="IPR036390">
    <property type="entry name" value="WH_DNA-bd_sf"/>
</dbReference>
<dbReference type="OrthoDB" id="7584044at2"/>
<feature type="domain" description="Cyclic nucleotide-binding" evidence="4">
    <location>
        <begin position="54"/>
        <end position="102"/>
    </location>
</feature>
<dbReference type="PANTHER" id="PTHR24567:SF75">
    <property type="entry name" value="FUMARATE AND NITRATE REDUCTION REGULATORY PROTEIN"/>
    <property type="match status" value="1"/>
</dbReference>
<dbReference type="InterPro" id="IPR000595">
    <property type="entry name" value="cNMP-bd_dom"/>
</dbReference>
<dbReference type="CDD" id="cd00092">
    <property type="entry name" value="HTH_CRP"/>
    <property type="match status" value="1"/>
</dbReference>
<keyword evidence="1" id="KW-0805">Transcription regulation</keyword>
<dbReference type="Gene3D" id="1.10.10.10">
    <property type="entry name" value="Winged helix-like DNA-binding domain superfamily/Winged helix DNA-binding domain"/>
    <property type="match status" value="1"/>
</dbReference>
<dbReference type="PROSITE" id="PS51063">
    <property type="entry name" value="HTH_CRP_2"/>
    <property type="match status" value="1"/>
</dbReference>
<dbReference type="EMBL" id="CP007795">
    <property type="protein sequence ID" value="AIB14896.1"/>
    <property type="molecule type" value="Genomic_DNA"/>
</dbReference>
<dbReference type="SMART" id="SM00100">
    <property type="entry name" value="cNMP"/>
    <property type="match status" value="1"/>
</dbReference>
<dbReference type="InterPro" id="IPR018490">
    <property type="entry name" value="cNMP-bd_dom_sf"/>
</dbReference>
<evidence type="ECO:0000313" key="9">
    <source>
        <dbReference type="Proteomes" id="UP000236268"/>
    </source>
</evidence>
<gene>
    <name evidence="6" type="ORF">ABAZ39_23680</name>
    <name evidence="7" type="ORF">C1S70_06275</name>
</gene>
<dbReference type="Pfam" id="PF13545">
    <property type="entry name" value="HTH_Crp_2"/>
    <property type="match status" value="1"/>
</dbReference>
<reference evidence="7 9" key="2">
    <citation type="submission" date="2018-01" db="EMBL/GenBank/DDBJ databases">
        <title>Whole genome sequence of Azospirillum brasilense REC3 isolated from strawberry roots.</title>
        <authorList>
            <person name="Fontana C.A."/>
            <person name="Salazar S.M."/>
            <person name="Bassi D."/>
            <person name="Puglisi E."/>
            <person name="Lovaisa N.C."/>
            <person name="Toffoli L.M."/>
            <person name="Pedraza R."/>
            <person name="Cocconcelli P.S."/>
        </authorList>
    </citation>
    <scope>NUCLEOTIDE SEQUENCE [LARGE SCALE GENOMIC DNA]</scope>
    <source>
        <strain evidence="7 9">REC3</strain>
        <plasmid evidence="7">p3unnamed</plasmid>
    </source>
</reference>
<accession>A0A060DLT5</accession>
<dbReference type="SUPFAM" id="SSF46785">
    <property type="entry name" value="Winged helix' DNA-binding domain"/>
    <property type="match status" value="1"/>
</dbReference>
<dbReference type="SUPFAM" id="SSF51206">
    <property type="entry name" value="cAMP-binding domain-like"/>
    <property type="match status" value="1"/>
</dbReference>
<dbReference type="RefSeq" id="WP_014241879.1">
    <property type="nucleotide sequence ID" value="NZ_CP007795.1"/>
</dbReference>
<dbReference type="GO" id="GO:0003677">
    <property type="term" value="F:DNA binding"/>
    <property type="evidence" value="ECO:0007669"/>
    <property type="project" value="UniProtKB-KW"/>
</dbReference>
<sequence>MHAHTAIAAQPTRVPHGHQAAVMAMPRVAPSRPAAGFAANDIDPLAAIAQFRVFDREQSIFAEGEAADAVFRVVDGMIRLYKLLPDGRRQIIGFLQAGDMVGLAFADRYLYSAEAITASTVQRIPRCQLDALLDSQPALARRLLSVTTSELVAAQDQMLLLGRKSALEKLASFLLALSRRAGAGRAIALPMSRCDIADHLGLTTETVSRGFTKLKTSRLIRILDGGRVELLDAEALAELAECA</sequence>
<protein>
    <submittedName>
        <fullName evidence="6">Crp/Fnr family transcriptional regulator</fullName>
    </submittedName>
</protein>
<dbReference type="InterPro" id="IPR050397">
    <property type="entry name" value="Env_Response_Regulators"/>
</dbReference>
<dbReference type="InterPro" id="IPR036388">
    <property type="entry name" value="WH-like_DNA-bd_sf"/>
</dbReference>
<geneLocation type="plasmid" evidence="6 8">
    <name>AbAZ39_p2</name>
</geneLocation>
<accession>A0A560CB28</accession>
<dbReference type="SMART" id="SM00419">
    <property type="entry name" value="HTH_CRP"/>
    <property type="match status" value="1"/>
</dbReference>
<dbReference type="Gene3D" id="2.60.120.10">
    <property type="entry name" value="Jelly Rolls"/>
    <property type="match status" value="1"/>
</dbReference>
<proteinExistence type="predicted"/>
<evidence type="ECO:0000259" key="4">
    <source>
        <dbReference type="PROSITE" id="PS50042"/>
    </source>
</evidence>
<dbReference type="GO" id="GO:0005829">
    <property type="term" value="C:cytosol"/>
    <property type="evidence" value="ECO:0007669"/>
    <property type="project" value="TreeGrafter"/>
</dbReference>
<dbReference type="Pfam" id="PF00027">
    <property type="entry name" value="cNMP_binding"/>
    <property type="match status" value="1"/>
</dbReference>
<evidence type="ECO:0000256" key="1">
    <source>
        <dbReference type="ARBA" id="ARBA00023015"/>
    </source>
</evidence>
<name>A0A060DLT5_9PROT</name>
<dbReference type="KEGG" id="abq:ABAZ39_23680"/>
<dbReference type="PANTHER" id="PTHR24567">
    <property type="entry name" value="CRP FAMILY TRANSCRIPTIONAL REGULATORY PROTEIN"/>
    <property type="match status" value="1"/>
</dbReference>
<dbReference type="Proteomes" id="UP000236268">
    <property type="component" value="Unassembled WGS sequence"/>
</dbReference>
<keyword evidence="2" id="KW-0238">DNA-binding</keyword>
<organism evidence="6 8">
    <name type="scientific">Azospirillum argentinense</name>
    <dbReference type="NCBI Taxonomy" id="2970906"/>
    <lineage>
        <taxon>Bacteria</taxon>
        <taxon>Pseudomonadati</taxon>
        <taxon>Pseudomonadota</taxon>
        <taxon>Alphaproteobacteria</taxon>
        <taxon>Rhodospirillales</taxon>
        <taxon>Azospirillaceae</taxon>
        <taxon>Azospirillum</taxon>
    </lineage>
</organism>
<dbReference type="PRINTS" id="PR00034">
    <property type="entry name" value="HTHCRP"/>
</dbReference>
<evidence type="ECO:0000256" key="3">
    <source>
        <dbReference type="ARBA" id="ARBA00023163"/>
    </source>
</evidence>
<dbReference type="AlphaFoldDB" id="A0A060DLT5"/>
<keyword evidence="3" id="KW-0804">Transcription</keyword>
<dbReference type="CDD" id="cd00038">
    <property type="entry name" value="CAP_ED"/>
    <property type="match status" value="1"/>
</dbReference>
<dbReference type="InterPro" id="IPR014710">
    <property type="entry name" value="RmlC-like_jellyroll"/>
</dbReference>
<dbReference type="PROSITE" id="PS50042">
    <property type="entry name" value="CNMP_BINDING_3"/>
    <property type="match status" value="1"/>
</dbReference>
<dbReference type="GO" id="GO:0003700">
    <property type="term" value="F:DNA-binding transcription factor activity"/>
    <property type="evidence" value="ECO:0007669"/>
    <property type="project" value="TreeGrafter"/>
</dbReference>